<feature type="transmembrane region" description="Helical" evidence="7">
    <location>
        <begin position="220"/>
        <end position="239"/>
    </location>
</feature>
<feature type="transmembrane region" description="Helical" evidence="7">
    <location>
        <begin position="172"/>
        <end position="199"/>
    </location>
</feature>
<feature type="transmembrane region" description="Helical" evidence="7">
    <location>
        <begin position="340"/>
        <end position="359"/>
    </location>
</feature>
<evidence type="ECO:0000256" key="7">
    <source>
        <dbReference type="RuleBase" id="RU369079"/>
    </source>
</evidence>
<evidence type="ECO:0000259" key="8">
    <source>
        <dbReference type="Pfam" id="PF06808"/>
    </source>
</evidence>
<feature type="transmembrane region" description="Helical" evidence="7">
    <location>
        <begin position="100"/>
        <end position="124"/>
    </location>
</feature>
<evidence type="ECO:0000256" key="4">
    <source>
        <dbReference type="ARBA" id="ARBA00022692"/>
    </source>
</evidence>
<comment type="caution">
    <text evidence="9">The sequence shown here is derived from an EMBL/GenBank/DDBJ whole genome shotgun (WGS) entry which is preliminary data.</text>
</comment>
<dbReference type="InterPro" id="IPR010656">
    <property type="entry name" value="DctM"/>
</dbReference>
<dbReference type="EMBL" id="JAGMWN010000004">
    <property type="protein sequence ID" value="MBP5857477.1"/>
    <property type="molecule type" value="Genomic_DNA"/>
</dbReference>
<feature type="transmembrane region" description="Helical" evidence="7">
    <location>
        <begin position="62"/>
        <end position="80"/>
    </location>
</feature>
<sequence>MDATIVAALGIAGMFVLILLHVQIGIAMAIAGVVGVTALIGWGPAVSLLATEAVANLSSTDLAVVPLFLLMGSFAAGGKMSTEIYNLAQATLGHRRGGLAYATIAGCAGFGAVCGSSLATTATFGRTALPEMLSHGYRASFSSGVIAAGGNLGAIVPPSIIMVIYAVLAKQFILDVFVASILPILLTVTAMLATIAIVVRLKPDWGPSSERATWGQRLHALRRAWAAALLVLIVLGGIYGGVFTVNEGAAVGAVAALLIAIVRRRMSMSDFWQAILEAAQSTASIYLIVIGASVFSYFVTLSGVSEAFVDALKATDLAPVAIVLLLLLGYLVLGSIFETVSAMLITLPFVLPLIIELGYNPIWWGIINVAIIELGMITPPIGMNVMLLQSMNPAISLRQIYSGVTPFILCNILVLLTLVMFPDISLLLLRWFG</sequence>
<keyword evidence="5 7" id="KW-1133">Transmembrane helix</keyword>
<evidence type="ECO:0000256" key="6">
    <source>
        <dbReference type="ARBA" id="ARBA00023136"/>
    </source>
</evidence>
<dbReference type="InterPro" id="IPR004681">
    <property type="entry name" value="TRAP_DctM"/>
</dbReference>
<keyword evidence="7" id="KW-0813">Transport</keyword>
<keyword evidence="6 7" id="KW-0472">Membrane</keyword>
<feature type="transmembrane region" description="Helical" evidence="7">
    <location>
        <begin position="400"/>
        <end position="421"/>
    </location>
</feature>
<dbReference type="PANTHER" id="PTHR33362:SF5">
    <property type="entry name" value="C4-DICARBOXYLATE TRAP TRANSPORTER LARGE PERMEASE PROTEIN DCTM"/>
    <property type="match status" value="1"/>
</dbReference>
<dbReference type="GO" id="GO:0022857">
    <property type="term" value="F:transmembrane transporter activity"/>
    <property type="evidence" value="ECO:0007669"/>
    <property type="project" value="UniProtKB-UniRule"/>
</dbReference>
<dbReference type="AlphaFoldDB" id="A0A8J7RZC9"/>
<comment type="function">
    <text evidence="7">Part of the tripartite ATP-independent periplasmic (TRAP) transport system.</text>
</comment>
<protein>
    <recommendedName>
        <fullName evidence="7">TRAP transporter large permease protein</fullName>
    </recommendedName>
</protein>
<keyword evidence="3 7" id="KW-0997">Cell inner membrane</keyword>
<keyword evidence="4 7" id="KW-0812">Transmembrane</keyword>
<dbReference type="GO" id="GO:0005886">
    <property type="term" value="C:plasma membrane"/>
    <property type="evidence" value="ECO:0007669"/>
    <property type="project" value="UniProtKB-SubCell"/>
</dbReference>
<dbReference type="PANTHER" id="PTHR33362">
    <property type="entry name" value="SIALIC ACID TRAP TRANSPORTER PERMEASE PROTEIN SIAT-RELATED"/>
    <property type="match status" value="1"/>
</dbReference>
<dbReference type="NCBIfam" id="TIGR00786">
    <property type="entry name" value="dctM"/>
    <property type="match status" value="1"/>
</dbReference>
<dbReference type="Pfam" id="PF06808">
    <property type="entry name" value="DctM"/>
    <property type="match status" value="1"/>
</dbReference>
<name>A0A8J7RZC9_9PROT</name>
<feature type="transmembrane region" description="Helical" evidence="7">
    <location>
        <begin position="30"/>
        <end position="50"/>
    </location>
</feature>
<comment type="similarity">
    <text evidence="7">Belongs to the TRAP transporter large permease family.</text>
</comment>
<gene>
    <name evidence="9" type="ORF">KAJ83_10695</name>
</gene>
<comment type="subcellular location">
    <subcellularLocation>
        <location evidence="1 7">Cell inner membrane</location>
        <topology evidence="1 7">Multi-pass membrane protein</topology>
    </subcellularLocation>
</comment>
<accession>A0A8J7RZC9</accession>
<feature type="transmembrane region" description="Helical" evidence="7">
    <location>
        <begin position="145"/>
        <end position="166"/>
    </location>
</feature>
<comment type="subunit">
    <text evidence="7">The complex comprises the extracytoplasmic solute receptor protein and the two transmembrane proteins.</text>
</comment>
<dbReference type="RefSeq" id="WP_210682059.1">
    <property type="nucleotide sequence ID" value="NZ_JAGMWN010000004.1"/>
</dbReference>
<dbReference type="PIRSF" id="PIRSF006066">
    <property type="entry name" value="HI0050"/>
    <property type="match status" value="1"/>
</dbReference>
<evidence type="ECO:0000256" key="5">
    <source>
        <dbReference type="ARBA" id="ARBA00022989"/>
    </source>
</evidence>
<keyword evidence="2" id="KW-1003">Cell membrane</keyword>
<evidence type="ECO:0000256" key="1">
    <source>
        <dbReference type="ARBA" id="ARBA00004429"/>
    </source>
</evidence>
<proteinExistence type="inferred from homology"/>
<dbReference type="Proteomes" id="UP000672602">
    <property type="component" value="Unassembled WGS sequence"/>
</dbReference>
<evidence type="ECO:0000256" key="3">
    <source>
        <dbReference type="ARBA" id="ARBA00022519"/>
    </source>
</evidence>
<feature type="domain" description="TRAP C4-dicarboxylate transport system permease DctM subunit" evidence="8">
    <location>
        <begin position="12"/>
        <end position="423"/>
    </location>
</feature>
<feature type="transmembrane region" description="Helical" evidence="7">
    <location>
        <begin position="365"/>
        <end position="388"/>
    </location>
</feature>
<evidence type="ECO:0000313" key="10">
    <source>
        <dbReference type="Proteomes" id="UP000672602"/>
    </source>
</evidence>
<organism evidence="9 10">
    <name type="scientific">Marivibrio halodurans</name>
    <dbReference type="NCBI Taxonomy" id="2039722"/>
    <lineage>
        <taxon>Bacteria</taxon>
        <taxon>Pseudomonadati</taxon>
        <taxon>Pseudomonadota</taxon>
        <taxon>Alphaproteobacteria</taxon>
        <taxon>Rhodospirillales</taxon>
        <taxon>Rhodospirillaceae</taxon>
        <taxon>Marivibrio</taxon>
    </lineage>
</organism>
<reference evidence="9" key="1">
    <citation type="submission" date="2021-04" db="EMBL/GenBank/DDBJ databases">
        <authorList>
            <person name="Zhang D.-C."/>
        </authorList>
    </citation>
    <scope>NUCLEOTIDE SEQUENCE</scope>
    <source>
        <strain evidence="9">CGMCC 1.15697</strain>
    </source>
</reference>
<evidence type="ECO:0000313" key="9">
    <source>
        <dbReference type="EMBL" id="MBP5857477.1"/>
    </source>
</evidence>
<evidence type="ECO:0000256" key="2">
    <source>
        <dbReference type="ARBA" id="ARBA00022475"/>
    </source>
</evidence>
<feature type="transmembrane region" description="Helical" evidence="7">
    <location>
        <begin position="5"/>
        <end position="24"/>
    </location>
</feature>
<keyword evidence="10" id="KW-1185">Reference proteome</keyword>
<feature type="transmembrane region" description="Helical" evidence="7">
    <location>
        <begin position="283"/>
        <end position="305"/>
    </location>
</feature>
<feature type="transmembrane region" description="Helical" evidence="7">
    <location>
        <begin position="317"/>
        <end position="333"/>
    </location>
</feature>